<comment type="subcellular location">
    <subcellularLocation>
        <location evidence="1">Cell envelope</location>
    </subcellularLocation>
</comment>
<comment type="similarity">
    <text evidence="2">Belongs to the bacterial solute-binding protein 7 family.</text>
</comment>
<protein>
    <submittedName>
        <fullName evidence="6">C4-dicarboxylate ABC transporter substrate-binding protein</fullName>
    </submittedName>
</protein>
<accession>A0A2V1JU73</accession>
<keyword evidence="4 5" id="KW-0732">Signal</keyword>
<dbReference type="InterPro" id="IPR018389">
    <property type="entry name" value="DctP_fam"/>
</dbReference>
<proteinExistence type="inferred from homology"/>
<evidence type="ECO:0000313" key="7">
    <source>
        <dbReference type="Proteomes" id="UP000245212"/>
    </source>
</evidence>
<dbReference type="RefSeq" id="WP_109062790.1">
    <property type="nucleotide sequence ID" value="NZ_QETA01000007.1"/>
</dbReference>
<organism evidence="6 7">
    <name type="scientific">Corticimicrobacter populi</name>
    <dbReference type="NCBI Taxonomy" id="2175229"/>
    <lineage>
        <taxon>Bacteria</taxon>
        <taxon>Pseudomonadati</taxon>
        <taxon>Pseudomonadota</taxon>
        <taxon>Betaproteobacteria</taxon>
        <taxon>Burkholderiales</taxon>
        <taxon>Alcaligenaceae</taxon>
        <taxon>Corticimicrobacter</taxon>
    </lineage>
</organism>
<dbReference type="GO" id="GO:0055085">
    <property type="term" value="P:transmembrane transport"/>
    <property type="evidence" value="ECO:0007669"/>
    <property type="project" value="InterPro"/>
</dbReference>
<evidence type="ECO:0000256" key="1">
    <source>
        <dbReference type="ARBA" id="ARBA00004196"/>
    </source>
</evidence>
<dbReference type="Gene3D" id="3.40.190.170">
    <property type="entry name" value="Bacterial extracellular solute-binding protein, family 7"/>
    <property type="match status" value="1"/>
</dbReference>
<name>A0A2V1JU73_9BURK</name>
<dbReference type="EMBL" id="QETA01000007">
    <property type="protein sequence ID" value="PWF21446.1"/>
    <property type="molecule type" value="Genomic_DNA"/>
</dbReference>
<reference evidence="7" key="1">
    <citation type="submission" date="2018-05" db="EMBL/GenBank/DDBJ databases">
        <authorList>
            <person name="Li Y."/>
        </authorList>
    </citation>
    <scope>NUCLEOTIDE SEQUENCE [LARGE SCALE GENOMIC DNA]</scope>
    <source>
        <strain evidence="7">3d-2-2</strain>
    </source>
</reference>
<feature type="chain" id="PRO_5016112524" evidence="5">
    <location>
        <begin position="28"/>
        <end position="335"/>
    </location>
</feature>
<gene>
    <name evidence="6" type="ORF">DD235_14305</name>
</gene>
<feature type="signal peptide" evidence="5">
    <location>
        <begin position="1"/>
        <end position="27"/>
    </location>
</feature>
<evidence type="ECO:0000256" key="4">
    <source>
        <dbReference type="ARBA" id="ARBA00022729"/>
    </source>
</evidence>
<dbReference type="InterPro" id="IPR038404">
    <property type="entry name" value="TRAP_DctP_sf"/>
</dbReference>
<evidence type="ECO:0000256" key="3">
    <source>
        <dbReference type="ARBA" id="ARBA00022448"/>
    </source>
</evidence>
<dbReference type="CDD" id="cd13603">
    <property type="entry name" value="PBP2_TRAP_Siap_TeaA_like"/>
    <property type="match status" value="1"/>
</dbReference>
<dbReference type="AlphaFoldDB" id="A0A2V1JU73"/>
<dbReference type="Proteomes" id="UP000245212">
    <property type="component" value="Unassembled WGS sequence"/>
</dbReference>
<dbReference type="NCBIfam" id="NF037995">
    <property type="entry name" value="TRAP_S1"/>
    <property type="match status" value="1"/>
</dbReference>
<evidence type="ECO:0000256" key="2">
    <source>
        <dbReference type="ARBA" id="ARBA00009023"/>
    </source>
</evidence>
<dbReference type="Pfam" id="PF03480">
    <property type="entry name" value="DctP"/>
    <property type="match status" value="1"/>
</dbReference>
<keyword evidence="3" id="KW-0813">Transport</keyword>
<dbReference type="PANTHER" id="PTHR33376:SF4">
    <property type="entry name" value="SIALIC ACID-BINDING PERIPLASMIC PROTEIN SIAP"/>
    <property type="match status" value="1"/>
</dbReference>
<sequence>MTQRFPSWLAASLTAIGLSLTATTALASTTLKIANFFPDSHPVNIALREVFKPAVETGSAGELKVRIYTNGTLGGDERLYNAVRGGTLDIAVIGNIMENEVDYVGIVQQPFLFTNYNHAANVLRGDIGTSLVADFRDKLGLEFLGWGVQGFRVIASNKPIQQMSDFKGLRLRFPGIENMVAIGQALGANVTPLPINEVFGALEQKVVDGVENPYPNLYAAKWHELTHHVLESNHVFTPNLYVANGKVWDKLTPEQQKIVRDAIQASTAREWELLVAQESEIKDKLQAENVEIIVPSPAFHAELQAAVQDSYRRFYTARPGAEAIVEQIKTVATQP</sequence>
<dbReference type="NCBIfam" id="TIGR00787">
    <property type="entry name" value="dctP"/>
    <property type="match status" value="1"/>
</dbReference>
<dbReference type="GO" id="GO:0030288">
    <property type="term" value="C:outer membrane-bounded periplasmic space"/>
    <property type="evidence" value="ECO:0007669"/>
    <property type="project" value="InterPro"/>
</dbReference>
<comment type="caution">
    <text evidence="6">The sequence shown here is derived from an EMBL/GenBank/DDBJ whole genome shotgun (WGS) entry which is preliminary data.</text>
</comment>
<dbReference type="PIRSF" id="PIRSF006470">
    <property type="entry name" value="DctB"/>
    <property type="match status" value="1"/>
</dbReference>
<dbReference type="InterPro" id="IPR004682">
    <property type="entry name" value="TRAP_DctP"/>
</dbReference>
<evidence type="ECO:0000256" key="5">
    <source>
        <dbReference type="SAM" id="SignalP"/>
    </source>
</evidence>
<dbReference type="PANTHER" id="PTHR33376">
    <property type="match status" value="1"/>
</dbReference>
<keyword evidence="7" id="KW-1185">Reference proteome</keyword>
<evidence type="ECO:0000313" key="6">
    <source>
        <dbReference type="EMBL" id="PWF21446.1"/>
    </source>
</evidence>